<dbReference type="Pfam" id="PF00773">
    <property type="entry name" value="RNB"/>
    <property type="match status" value="1"/>
</dbReference>
<keyword evidence="2" id="KW-0547">Nucleotide-binding</keyword>
<dbReference type="GO" id="GO:0004540">
    <property type="term" value="F:RNA nuclease activity"/>
    <property type="evidence" value="ECO:0007669"/>
    <property type="project" value="InterPro"/>
</dbReference>
<feature type="domain" description="RNB" evidence="8">
    <location>
        <begin position="1497"/>
        <end position="1854"/>
    </location>
</feature>
<evidence type="ECO:0000313" key="10">
    <source>
        <dbReference type="Proteomes" id="UP001046870"/>
    </source>
</evidence>
<evidence type="ECO:0000256" key="3">
    <source>
        <dbReference type="ARBA" id="ARBA00022801"/>
    </source>
</evidence>
<comment type="caution">
    <text evidence="9">The sequence shown here is derived from an EMBL/GenBank/DDBJ whole genome shotgun (WGS) entry which is preliminary data.</text>
</comment>
<accession>A0A9D3Q8D9</accession>
<dbReference type="PANTHER" id="PTHR43788">
    <property type="entry name" value="DNA2/NAM7 HELICASE FAMILY MEMBER"/>
    <property type="match status" value="1"/>
</dbReference>
<dbReference type="InterPro" id="IPR050534">
    <property type="entry name" value="Coronavir_polyprotein_1ab"/>
</dbReference>
<proteinExistence type="inferred from homology"/>
<dbReference type="PANTHER" id="PTHR43788:SF9">
    <property type="entry name" value="HELICASE WITH ZINC FINGER DOMAIN 2"/>
    <property type="match status" value="1"/>
</dbReference>
<evidence type="ECO:0000256" key="1">
    <source>
        <dbReference type="ARBA" id="ARBA00007913"/>
    </source>
</evidence>
<comment type="similarity">
    <text evidence="1">Belongs to the DNA2/NAM7 helicase family.</text>
</comment>
<keyword evidence="10" id="KW-1185">Reference proteome</keyword>
<dbReference type="SUPFAM" id="SSF50249">
    <property type="entry name" value="Nucleic acid-binding proteins"/>
    <property type="match status" value="2"/>
</dbReference>
<dbReference type="SMART" id="SM00382">
    <property type="entry name" value="AAA"/>
    <property type="match status" value="2"/>
</dbReference>
<dbReference type="OrthoDB" id="2285229at2759"/>
<feature type="compositionally biased region" description="Polar residues" evidence="6">
    <location>
        <begin position="1240"/>
        <end position="1251"/>
    </location>
</feature>
<feature type="domain" description="AAA+ ATPase" evidence="7">
    <location>
        <begin position="2326"/>
        <end position="2668"/>
    </location>
</feature>
<dbReference type="CDD" id="cd18808">
    <property type="entry name" value="SF1_C_Upf1"/>
    <property type="match status" value="2"/>
</dbReference>
<evidence type="ECO:0000256" key="2">
    <source>
        <dbReference type="ARBA" id="ARBA00022741"/>
    </source>
</evidence>
<dbReference type="GO" id="GO:0016787">
    <property type="term" value="F:hydrolase activity"/>
    <property type="evidence" value="ECO:0007669"/>
    <property type="project" value="UniProtKB-KW"/>
</dbReference>
<dbReference type="InterPro" id="IPR041677">
    <property type="entry name" value="DNA2/NAM7_AAA_11"/>
</dbReference>
<sequence length="2806" mass="319632">MAPTGSNRHILSDILQTCDLKLACLLCTKKENEVTYSLKTLSHQCGGDLLLAKGRDNGKQWRHISRRPEFPNPSKYEVCWFFKEGSGCEKHRNRCTFARSKEEATVWTLQKRHGVDHGTLVRLVVEAGRRAPKQIGVAERILTEFGGEFLEFCERCFYSSPQTIAGKRWNNTCASDTAHEWKPTLVHQLAEGRGKRVYNEIRRPPPLHSLRYCGHVARGLPCWHRLTHCQLAHSEVEMAVWKEELNGGFSRKELVLLSQKRRPLAAAQAPEADTPAGPVEIYCKACLLTCLSKESFIKHCASLEHARMISEDSTIEWKYRPPPHNRKQEFLLCERPETCEYGERCTKAHCMEELQEWQMRTKEAQEIQRSVEAQGLMSYRELLLQEYRSSSNEVHIMSEHVDDVTVTHDMELSVECEQANSELRWIFQINTERLLAHVALLKQESGATFTLGEVSLEDPCTCSTGERFCTSDMSYDVPVFFKAVNPGLYEQWLVFDFDMRPVLLQKLKVRVGQHSSIQPAEAAESQMPTVQSLERWHQGNRHIIPCLDKSEAEEELLKEYKPPQMNLQYSPGSESSISITRQNYRERMHSFLYTEELAQEEVVSRLCVQVTVGLTDKLCEPQFGMKIAPPGELFAAVPMWYVLTPDTPEGFILKRAVRSALVAPSSAVNWSNRVYEAVILPDTSAENRLYLQLSKRCCSELGLPNGASCEMEVQFQLNRLQFCEMHKAIDLLPDVGMVLPDLRQCCVPEHHGEYPRLNAKQQAAMSFILGDSAGRRTVAPLLIYGPFGTGKTFTLATAAKELVRQPGTRVLICTHTNSSADLYVKDHFHQYVNAGHLEAKPLRVKANKKGVPVNATDDITLQYCHLDGQSFAFPKRATLDSHRVVITTTVMARYFHDLKLPGGYFTHILIDEASQMLECEALIPLGLAGAGTRVVLAGDHMQMGPKLFSVDEDQRSNHTLLNRLFHYYQRQKNSVALKSRIIFNENYRSTQEIVDFVSAHFYVGTRDAIKASGNVPPHPKCHPLRFHHVRGECRFDTATMSWYNLDEVAHVVGIVRRLFEEWPAQWGNKEQRTICVLSEGSQVVLIRKELRKINLGRVTVENVNNVQGKQFRVIVMTTVHTRDSLCSSDTACLEFFNDARVLNTVMTRAQSQVVVVGDAAALCYFGRCSKIWKSYIEQCIRKSSAEPRHLTEDHVEQEVREISMFQRAESEGVDDLEGITSGEDVNTDDILQQLMEDNNATNDHVSDTGNSESGGDGENCSQERRAYYSNAEKEVLLDLVRTQPDMYKHGELVREKFNTGYVMPFDNPVKHVRIKGRQNMGMSFSGDEVVVEITTKERGLAFGKVLGITKSAESSRVFVCTFEDDDNRKQEDDSDVVSKVMVPLNKSATKIRILCSKRNRNRIPIWKPDNGNWNIERYQILNEKSKRNHVFVVEVVRWKERCLFPLGKVTDVLPMGTSLEEGLKILDMEFNLRQSPPSRVLSATQIRADAQMGARNRLDFRNVITFTVDPEAARDLDDAISVKELDGHYELGVHIADVASIIPKGSPLDNQARERGVTYYPPKTTKEEPKYMFPRDYVNQWSLLQGSDRSAVSLIVKVEKTTHRIVDSNFVLSRIKSDRKLSYEQAEDIIANHCGNGVRFDTVEGCVAVAYLFSREHRKARLQDDWRYAQPCDGKSLGKRRSHQMIEELMIMFNNSVSEFLIEKNETVNFTPLRCQARPNSEHLRELRERYKDLIPMSTHLMFHIGSARQPSRSKSFCVLTHLWKELQSAARHREIDKIADLINTDDIHPQLLPITSEFRRLLGKAYVIRANSASAARVGHYSLQLDSYTKASSPIRSYLDVILQRLLHAILNRTPVPYSMPEIDMLCQQFESNNNKADEYEKKAEILVLAVNLKKQNTQKLAFVTDVQPEGESFRLSFPFDKDTMQDSFPVLYRDLLLEDQPLFDKDEGHMKLTWRRRVYSVENAETYLELKRLKRCNPCTDIPQKAWQEILEAVKMEEWDRAISIIIATNKGLTRQKSTPCIKDTHEDGATSSSQLCKVETQHYVDLVLEVKCGDTLLVQMTTEIKQGILTPAVQLLNINAKFEVCVNHAHSPVDCFSKCAEYKTRPSYSSVEEYMRIWRPLCEMESSSNAVDESDGIIIEDLELMWNRGSRLEGSFLLPKAIIKDWAIECNLAKCYLCIRKRDLRQTSALDQSEVDPSSFTWVAHGVTTALSETGKFSNKVIKVDFYINHLPMDATPDFVFKNSTKFTVEIVPKLLPDVRKENAVNNLRSANELVKKIALGGKIPKGASETPVPRWKLMRNEPPPGLPKLNESQYTAIEKALRNNFTLIQGPPGTGKTVVGAYIVYWFFVLNSEIPRQYEDPKDKDKKEVILYCGPSNKSVDVIAEYLMKFGDKLKLLRVYSRQMEMLEYPYPGSILQLSRKSLRQERSRPEIRSITMHHRIREPENPHSTQILHYDERIRLANESKGEELTDDEVEAYKKLLNQARLHELRKHDVILCTCTAASTPNLTKTVSARQILIDECAMATEPQALIPLVSFKPEKIVLLGDHKQLRPIVKNTLVRKLGMSVSLFERYMARAVMLDTQYRMHKDICEFPSKESYQGRLQTAVERDNSVLLVDSQKTSQIVFGHVDGEEVSLVVTTEKGNENSKANREESRIAVDIAQSLVNDSNIPQEQIAILSPYNAQVSEIKNLLKEKRMHRITVSTITKSQGSEWRYVILSTVRSCPREEIEAEPSAAWLSKHVGFVGDPNQINVGITRAQQGLCIIGNQVLLRCSKAWESLLRHYTAKGCVTTASDITARKET</sequence>
<feature type="domain" description="AAA+ ATPase" evidence="7">
    <location>
        <begin position="777"/>
        <end position="970"/>
    </location>
</feature>
<evidence type="ECO:0000256" key="4">
    <source>
        <dbReference type="ARBA" id="ARBA00022806"/>
    </source>
</evidence>
<dbReference type="GO" id="GO:0005524">
    <property type="term" value="F:ATP binding"/>
    <property type="evidence" value="ECO:0007669"/>
    <property type="project" value="UniProtKB-KW"/>
</dbReference>
<dbReference type="InterPro" id="IPR041679">
    <property type="entry name" value="DNA2/NAM7-like_C"/>
</dbReference>
<dbReference type="EMBL" id="JAFDVH010000005">
    <property type="protein sequence ID" value="KAG7478368.1"/>
    <property type="molecule type" value="Genomic_DNA"/>
</dbReference>
<organism evidence="9 10">
    <name type="scientific">Megalops atlanticus</name>
    <name type="common">Tarpon</name>
    <name type="synonym">Clupea gigantea</name>
    <dbReference type="NCBI Taxonomy" id="7932"/>
    <lineage>
        <taxon>Eukaryota</taxon>
        <taxon>Metazoa</taxon>
        <taxon>Chordata</taxon>
        <taxon>Craniata</taxon>
        <taxon>Vertebrata</taxon>
        <taxon>Euteleostomi</taxon>
        <taxon>Actinopterygii</taxon>
        <taxon>Neopterygii</taxon>
        <taxon>Teleostei</taxon>
        <taxon>Elopiformes</taxon>
        <taxon>Megalopidae</taxon>
        <taxon>Megalops</taxon>
    </lineage>
</organism>
<dbReference type="InterPro" id="IPR001900">
    <property type="entry name" value="RNase_II/R"/>
</dbReference>
<dbReference type="GO" id="GO:0043139">
    <property type="term" value="F:5'-3' DNA helicase activity"/>
    <property type="evidence" value="ECO:0007669"/>
    <property type="project" value="TreeGrafter"/>
</dbReference>
<protein>
    <recommendedName>
        <fullName evidence="11">Helicase with zinc finger domain 2</fullName>
    </recommendedName>
</protein>
<evidence type="ECO:0000313" key="9">
    <source>
        <dbReference type="EMBL" id="KAG7478368.1"/>
    </source>
</evidence>
<evidence type="ECO:0000259" key="8">
    <source>
        <dbReference type="SMART" id="SM00955"/>
    </source>
</evidence>
<dbReference type="Pfam" id="PF13086">
    <property type="entry name" value="AAA_11"/>
    <property type="match status" value="3"/>
</dbReference>
<feature type="region of interest" description="Disordered" evidence="6">
    <location>
        <begin position="1240"/>
        <end position="1261"/>
    </location>
</feature>
<keyword evidence="3" id="KW-0378">Hydrolase</keyword>
<dbReference type="Gene3D" id="3.40.50.300">
    <property type="entry name" value="P-loop containing nucleotide triphosphate hydrolases"/>
    <property type="match status" value="4"/>
</dbReference>
<dbReference type="GO" id="GO:0003723">
    <property type="term" value="F:RNA binding"/>
    <property type="evidence" value="ECO:0007669"/>
    <property type="project" value="InterPro"/>
</dbReference>
<dbReference type="FunFam" id="3.40.50.300:FF:001373">
    <property type="entry name" value="Helicase with zinc finger domain 2"/>
    <property type="match status" value="1"/>
</dbReference>
<evidence type="ECO:0000256" key="5">
    <source>
        <dbReference type="ARBA" id="ARBA00022840"/>
    </source>
</evidence>
<reference evidence="9" key="1">
    <citation type="submission" date="2021-01" db="EMBL/GenBank/DDBJ databases">
        <authorList>
            <person name="Zahm M."/>
            <person name="Roques C."/>
            <person name="Cabau C."/>
            <person name="Klopp C."/>
            <person name="Donnadieu C."/>
            <person name="Jouanno E."/>
            <person name="Lampietro C."/>
            <person name="Louis A."/>
            <person name="Herpin A."/>
            <person name="Echchiki A."/>
            <person name="Berthelot C."/>
            <person name="Parey E."/>
            <person name="Roest-Crollius H."/>
            <person name="Braasch I."/>
            <person name="Postlethwait J."/>
            <person name="Bobe J."/>
            <person name="Montfort J."/>
            <person name="Bouchez O."/>
            <person name="Begum T."/>
            <person name="Mejri S."/>
            <person name="Adams A."/>
            <person name="Chen W.-J."/>
            <person name="Guiguen Y."/>
        </authorList>
    </citation>
    <scope>NUCLEOTIDE SEQUENCE</scope>
    <source>
        <strain evidence="9">YG-15Mar2019-1</strain>
        <tissue evidence="9">Brain</tissue>
    </source>
</reference>
<dbReference type="SMART" id="SM00955">
    <property type="entry name" value="RNB"/>
    <property type="match status" value="1"/>
</dbReference>
<dbReference type="InterPro" id="IPR056787">
    <property type="entry name" value="OB_HELZ2"/>
</dbReference>
<dbReference type="Pfam" id="PF25049">
    <property type="entry name" value="OB_HELZ2"/>
    <property type="match status" value="1"/>
</dbReference>
<dbReference type="InterPro" id="IPR003593">
    <property type="entry name" value="AAA+_ATPase"/>
</dbReference>
<dbReference type="Proteomes" id="UP001046870">
    <property type="component" value="Chromosome 5"/>
</dbReference>
<evidence type="ECO:0008006" key="11">
    <source>
        <dbReference type="Google" id="ProtNLM"/>
    </source>
</evidence>
<dbReference type="FunFam" id="3.40.50.300:FF:001313">
    <property type="entry name" value="Helicase with zinc finger domain 2"/>
    <property type="match status" value="1"/>
</dbReference>
<name>A0A9D3Q8D9_MEGAT</name>
<keyword evidence="4" id="KW-0347">Helicase</keyword>
<dbReference type="InterPro" id="IPR012340">
    <property type="entry name" value="NA-bd_OB-fold"/>
</dbReference>
<evidence type="ECO:0000259" key="7">
    <source>
        <dbReference type="SMART" id="SM00382"/>
    </source>
</evidence>
<gene>
    <name evidence="9" type="ORF">MATL_G00079870</name>
</gene>
<evidence type="ECO:0000256" key="6">
    <source>
        <dbReference type="SAM" id="MobiDB-lite"/>
    </source>
</evidence>
<dbReference type="InterPro" id="IPR047187">
    <property type="entry name" value="SF1_C_Upf1"/>
</dbReference>
<dbReference type="InterPro" id="IPR027417">
    <property type="entry name" value="P-loop_NTPase"/>
</dbReference>
<dbReference type="Pfam" id="PF13087">
    <property type="entry name" value="AAA_12"/>
    <property type="match status" value="2"/>
</dbReference>
<keyword evidence="5" id="KW-0067">ATP-binding</keyword>
<dbReference type="SUPFAM" id="SSF52540">
    <property type="entry name" value="P-loop containing nucleoside triphosphate hydrolases"/>
    <property type="match status" value="2"/>
</dbReference>